<organism evidence="3 4">
    <name type="scientific">Mangrovibacillus cuniculi</name>
    <dbReference type="NCBI Taxonomy" id="2593652"/>
    <lineage>
        <taxon>Bacteria</taxon>
        <taxon>Bacillati</taxon>
        <taxon>Bacillota</taxon>
        <taxon>Bacilli</taxon>
        <taxon>Bacillales</taxon>
        <taxon>Bacillaceae</taxon>
        <taxon>Mangrovibacillus</taxon>
    </lineage>
</organism>
<dbReference type="InterPro" id="IPR003488">
    <property type="entry name" value="DprA"/>
</dbReference>
<comment type="similarity">
    <text evidence="1">Belongs to the DprA/Smf family.</text>
</comment>
<dbReference type="KEGG" id="mcui:G8O30_04820"/>
<keyword evidence="4" id="KW-1185">Reference proteome</keyword>
<proteinExistence type="inferred from homology"/>
<dbReference type="Proteomes" id="UP000593626">
    <property type="component" value="Chromosome"/>
</dbReference>
<evidence type="ECO:0000256" key="1">
    <source>
        <dbReference type="ARBA" id="ARBA00006525"/>
    </source>
</evidence>
<dbReference type="Pfam" id="PF02481">
    <property type="entry name" value="DNA_processg_A"/>
    <property type="match status" value="1"/>
</dbReference>
<dbReference type="InterPro" id="IPR057666">
    <property type="entry name" value="DrpA_SLOG"/>
</dbReference>
<dbReference type="PANTHER" id="PTHR43022:SF1">
    <property type="entry name" value="PROTEIN SMF"/>
    <property type="match status" value="1"/>
</dbReference>
<evidence type="ECO:0000259" key="2">
    <source>
        <dbReference type="Pfam" id="PF02481"/>
    </source>
</evidence>
<accession>A0A7S8CAG4</accession>
<dbReference type="NCBIfam" id="TIGR00732">
    <property type="entry name" value="dprA"/>
    <property type="match status" value="1"/>
</dbReference>
<dbReference type="Gene3D" id="3.40.50.450">
    <property type="match status" value="1"/>
</dbReference>
<gene>
    <name evidence="3" type="primary">dprA</name>
    <name evidence="3" type="ORF">G8O30_04820</name>
</gene>
<dbReference type="SUPFAM" id="SSF102405">
    <property type="entry name" value="MCP/YpsA-like"/>
    <property type="match status" value="1"/>
</dbReference>
<dbReference type="EMBL" id="CP049742">
    <property type="protein sequence ID" value="QPC46332.1"/>
    <property type="molecule type" value="Genomic_DNA"/>
</dbReference>
<feature type="domain" description="Smf/DprA SLOG" evidence="2">
    <location>
        <begin position="76"/>
        <end position="284"/>
    </location>
</feature>
<dbReference type="AlphaFoldDB" id="A0A7S8CAG4"/>
<dbReference type="GO" id="GO:0009294">
    <property type="term" value="P:DNA-mediated transformation"/>
    <property type="evidence" value="ECO:0007669"/>
    <property type="project" value="InterPro"/>
</dbReference>
<evidence type="ECO:0000313" key="4">
    <source>
        <dbReference type="Proteomes" id="UP000593626"/>
    </source>
</evidence>
<evidence type="ECO:0000313" key="3">
    <source>
        <dbReference type="EMBL" id="QPC46332.1"/>
    </source>
</evidence>
<dbReference type="RefSeq" id="WP_239673856.1">
    <property type="nucleotide sequence ID" value="NZ_CP049742.1"/>
</dbReference>
<reference evidence="3 4" key="1">
    <citation type="submission" date="2019-07" db="EMBL/GenBank/DDBJ databases">
        <title>Genome sequence of 2 isolates from Red Sea Mangroves.</title>
        <authorList>
            <person name="Sefrji F."/>
            <person name="Michoud G."/>
            <person name="Merlino G."/>
            <person name="Daffonchio D."/>
        </authorList>
    </citation>
    <scope>NUCLEOTIDE SEQUENCE [LARGE SCALE GENOMIC DNA]</scope>
    <source>
        <strain evidence="3 4">R1DC41</strain>
    </source>
</reference>
<dbReference type="PANTHER" id="PTHR43022">
    <property type="entry name" value="PROTEIN SMF"/>
    <property type="match status" value="1"/>
</dbReference>
<name>A0A7S8CAG4_9BACI</name>
<protein>
    <submittedName>
        <fullName evidence="3">DNA-protecting protein DprA</fullName>
    </submittedName>
</protein>
<sequence>MLIDERNLWALAHYPFISLKQKWQLLKLDPTLHFLNTKIQSTSTSLQKTIEQFIQFSNTFPYDELKERYFIQKIEVVSLQNSLYPLSLLQVYLPPLLLFTKGNTSLLNKEKIAVIGSRKGNEEGKRIIEQLFPSLIDRGMVIVSGGAKGIDFYAHDSTLKLGGNTIAVLAGGLFHMYPRNHLSLFREIALDSLVVTEHPPSTFVQKWHFVERNRIISGISKGVIVIQAEINSGSMSTVRHALDQGKEVFVTPGCWGHALSKGPQLLAKEGATLVTCSDDIFREIENKPFTNIASFV</sequence>